<keyword evidence="3" id="KW-1185">Reference proteome</keyword>
<dbReference type="EMBL" id="CAUYUJ010011281">
    <property type="protein sequence ID" value="CAK0831493.1"/>
    <property type="molecule type" value="Genomic_DNA"/>
</dbReference>
<organism evidence="2 3">
    <name type="scientific">Prorocentrum cordatum</name>
    <dbReference type="NCBI Taxonomy" id="2364126"/>
    <lineage>
        <taxon>Eukaryota</taxon>
        <taxon>Sar</taxon>
        <taxon>Alveolata</taxon>
        <taxon>Dinophyceae</taxon>
        <taxon>Prorocentrales</taxon>
        <taxon>Prorocentraceae</taxon>
        <taxon>Prorocentrum</taxon>
    </lineage>
</organism>
<gene>
    <name evidence="2" type="ORF">PCOR1329_LOCUS29796</name>
</gene>
<protein>
    <recommendedName>
        <fullName evidence="4">Dolichyl-diphosphooligosaccharide--protein glycosyltransferase subunit KCP2</fullName>
    </recommendedName>
</protein>
<evidence type="ECO:0000256" key="1">
    <source>
        <dbReference type="SAM" id="Phobius"/>
    </source>
</evidence>
<dbReference type="Proteomes" id="UP001189429">
    <property type="component" value="Unassembled WGS sequence"/>
</dbReference>
<name>A0ABN9SIF5_9DINO</name>
<proteinExistence type="predicted"/>
<feature type="transmembrane region" description="Helical" evidence="1">
    <location>
        <begin position="58"/>
        <end position="79"/>
    </location>
</feature>
<evidence type="ECO:0000313" key="3">
    <source>
        <dbReference type="Proteomes" id="UP001189429"/>
    </source>
</evidence>
<accession>A0ABN9SIF5</accession>
<evidence type="ECO:0008006" key="4">
    <source>
        <dbReference type="Google" id="ProtNLM"/>
    </source>
</evidence>
<keyword evidence="1" id="KW-0472">Membrane</keyword>
<keyword evidence="1" id="KW-1133">Transmembrane helix</keyword>
<sequence>MRGPPSSPHPGNPSAAMTAGAALVVCLFGLRVTCAGAFRVLKPETVHWQASDFEMQSVIGGAGEADLVVLGAAGVLLLAGAVHGALGHARLARASALMGGVGTLYALGLLDETVCVVGSLAAALAVASRALARARPAQPAKKAA</sequence>
<keyword evidence="1" id="KW-0812">Transmembrane</keyword>
<evidence type="ECO:0000313" key="2">
    <source>
        <dbReference type="EMBL" id="CAK0831493.1"/>
    </source>
</evidence>
<comment type="caution">
    <text evidence="2">The sequence shown here is derived from an EMBL/GenBank/DDBJ whole genome shotgun (WGS) entry which is preliminary data.</text>
</comment>
<reference evidence="2" key="1">
    <citation type="submission" date="2023-10" db="EMBL/GenBank/DDBJ databases">
        <authorList>
            <person name="Chen Y."/>
            <person name="Shah S."/>
            <person name="Dougan E. K."/>
            <person name="Thang M."/>
            <person name="Chan C."/>
        </authorList>
    </citation>
    <scope>NUCLEOTIDE SEQUENCE [LARGE SCALE GENOMIC DNA]</scope>
</reference>